<dbReference type="GO" id="GO:0006310">
    <property type="term" value="P:DNA recombination"/>
    <property type="evidence" value="ECO:0007669"/>
    <property type="project" value="InterPro"/>
</dbReference>
<protein>
    <recommendedName>
        <fullName evidence="6">Replication factor A protein 3</fullName>
    </recommendedName>
</protein>
<comment type="subcellular location">
    <subcellularLocation>
        <location evidence="1">Nucleus</location>
    </subcellularLocation>
</comment>
<gene>
    <name evidence="4" type="ORF">Vbra_19515</name>
</gene>
<dbReference type="GO" id="GO:0031981">
    <property type="term" value="C:nuclear lumen"/>
    <property type="evidence" value="ECO:0007669"/>
    <property type="project" value="UniProtKB-ARBA"/>
</dbReference>
<dbReference type="InterPro" id="IPR012340">
    <property type="entry name" value="NA-bd_OB-fold"/>
</dbReference>
<dbReference type="InterPro" id="IPR013970">
    <property type="entry name" value="Rfa2"/>
</dbReference>
<evidence type="ECO:0008006" key="6">
    <source>
        <dbReference type="Google" id="ProtNLM"/>
    </source>
</evidence>
<dbReference type="InParanoid" id="A0A0G4H373"/>
<evidence type="ECO:0000256" key="1">
    <source>
        <dbReference type="ARBA" id="ARBA00004123"/>
    </source>
</evidence>
<dbReference type="GO" id="GO:0006260">
    <property type="term" value="P:DNA replication"/>
    <property type="evidence" value="ECO:0007669"/>
    <property type="project" value="InterPro"/>
</dbReference>
<keyword evidence="3" id="KW-0539">Nucleus</keyword>
<dbReference type="Gene3D" id="2.40.50.140">
    <property type="entry name" value="Nucleic acid-binding proteins"/>
    <property type="match status" value="1"/>
</dbReference>
<dbReference type="AlphaFoldDB" id="A0A0G4H373"/>
<sequence>MQNIVPFPPRIPGSMLEDSDGCKVTILGEIVTTAGNNVTVRMSDGTSVVCGILADELPQGSKFIEFEGQVKKEGQTIKVIKDSGAKVRPLHDVDMAFMNRAINLTYNATLTHLYSLPQQQ</sequence>
<accession>A0A0G4H373</accession>
<dbReference type="VEuPathDB" id="CryptoDB:Vbra_19515"/>
<dbReference type="Pfam" id="PF08661">
    <property type="entry name" value="Rep_fac-A_3"/>
    <property type="match status" value="1"/>
</dbReference>
<keyword evidence="5" id="KW-1185">Reference proteome</keyword>
<evidence type="ECO:0000256" key="2">
    <source>
        <dbReference type="ARBA" id="ARBA00009761"/>
    </source>
</evidence>
<dbReference type="Proteomes" id="UP000041254">
    <property type="component" value="Unassembled WGS sequence"/>
</dbReference>
<proteinExistence type="inferred from homology"/>
<organism evidence="4 5">
    <name type="scientific">Vitrella brassicaformis (strain CCMP3155)</name>
    <dbReference type="NCBI Taxonomy" id="1169540"/>
    <lineage>
        <taxon>Eukaryota</taxon>
        <taxon>Sar</taxon>
        <taxon>Alveolata</taxon>
        <taxon>Colpodellida</taxon>
        <taxon>Vitrellaceae</taxon>
        <taxon>Vitrella</taxon>
    </lineage>
</organism>
<dbReference type="EMBL" id="CDMY01000973">
    <property type="protein sequence ID" value="CEM38151.1"/>
    <property type="molecule type" value="Genomic_DNA"/>
</dbReference>
<evidence type="ECO:0000313" key="5">
    <source>
        <dbReference type="Proteomes" id="UP000041254"/>
    </source>
</evidence>
<name>A0A0G4H373_VITBC</name>
<evidence type="ECO:0000256" key="3">
    <source>
        <dbReference type="ARBA" id="ARBA00023242"/>
    </source>
</evidence>
<reference evidence="4 5" key="1">
    <citation type="submission" date="2014-11" db="EMBL/GenBank/DDBJ databases">
        <authorList>
            <person name="Zhu J."/>
            <person name="Qi W."/>
            <person name="Song R."/>
        </authorList>
    </citation>
    <scope>NUCLEOTIDE SEQUENCE [LARGE SCALE GENOMIC DNA]</scope>
</reference>
<evidence type="ECO:0000313" key="4">
    <source>
        <dbReference type="EMBL" id="CEM38151.1"/>
    </source>
</evidence>
<dbReference type="GO" id="GO:0003677">
    <property type="term" value="F:DNA binding"/>
    <property type="evidence" value="ECO:0007669"/>
    <property type="project" value="InterPro"/>
</dbReference>
<comment type="similarity">
    <text evidence="2">Belongs to the replication factor A protein 3 family.</text>
</comment>
<dbReference type="GO" id="GO:0006281">
    <property type="term" value="P:DNA repair"/>
    <property type="evidence" value="ECO:0007669"/>
    <property type="project" value="InterPro"/>
</dbReference>